<dbReference type="EMBL" id="RSAS01000123">
    <property type="protein sequence ID" value="RRR76384.1"/>
    <property type="molecule type" value="Genomic_DNA"/>
</dbReference>
<gene>
    <name evidence="10 13" type="primary">hisH</name>
    <name evidence="13" type="ORF">EI684_03060</name>
</gene>
<evidence type="ECO:0000256" key="2">
    <source>
        <dbReference type="ARBA" id="ARBA00011152"/>
    </source>
</evidence>
<dbReference type="EC" id="3.5.1.2" evidence="10"/>
<dbReference type="EC" id="4.3.2.10" evidence="10"/>
<feature type="active site" evidence="10 11">
    <location>
        <position position="188"/>
    </location>
</feature>
<keyword evidence="7 10" id="KW-0456">Lyase</keyword>
<evidence type="ECO:0000256" key="11">
    <source>
        <dbReference type="PIRSR" id="PIRSR000495-1"/>
    </source>
</evidence>
<dbReference type="InterPro" id="IPR017926">
    <property type="entry name" value="GATASE"/>
</dbReference>
<dbReference type="PIRSF" id="PIRSF000495">
    <property type="entry name" value="Amidotransf_hisH"/>
    <property type="match status" value="1"/>
</dbReference>
<dbReference type="GO" id="GO:0000107">
    <property type="term" value="F:imidazoleglycerol-phosphate synthase activity"/>
    <property type="evidence" value="ECO:0007669"/>
    <property type="project" value="UniProtKB-UniRule"/>
</dbReference>
<name>A0A426U847_9CHLR</name>
<feature type="active site" evidence="10 11">
    <location>
        <position position="186"/>
    </location>
</feature>
<evidence type="ECO:0000256" key="1">
    <source>
        <dbReference type="ARBA" id="ARBA00005091"/>
    </source>
</evidence>
<reference evidence="13 14" key="1">
    <citation type="submission" date="2018-12" db="EMBL/GenBank/DDBJ databases">
        <title>Genome Sequence of Candidatus Viridilinea halotolerans isolated from saline sulfide-rich spring.</title>
        <authorList>
            <person name="Grouzdev D.S."/>
            <person name="Burganskaya E.I."/>
            <person name="Krutkina M.S."/>
            <person name="Sukhacheva M.V."/>
            <person name="Gorlenko V.M."/>
        </authorList>
    </citation>
    <scope>NUCLEOTIDE SEQUENCE [LARGE SCALE GENOMIC DNA]</scope>
    <source>
        <strain evidence="13">Chok-6</strain>
    </source>
</reference>
<comment type="catalytic activity">
    <reaction evidence="9 10">
        <text>L-glutamine + H2O = L-glutamate + NH4(+)</text>
        <dbReference type="Rhea" id="RHEA:15889"/>
        <dbReference type="ChEBI" id="CHEBI:15377"/>
        <dbReference type="ChEBI" id="CHEBI:28938"/>
        <dbReference type="ChEBI" id="CHEBI:29985"/>
        <dbReference type="ChEBI" id="CHEBI:58359"/>
        <dbReference type="EC" id="3.5.1.2"/>
    </reaction>
</comment>
<dbReference type="GO" id="GO:0016829">
    <property type="term" value="F:lyase activity"/>
    <property type="evidence" value="ECO:0007669"/>
    <property type="project" value="UniProtKB-KW"/>
</dbReference>
<keyword evidence="5 10" id="KW-0315">Glutamine amidotransferase</keyword>
<dbReference type="CDD" id="cd01748">
    <property type="entry name" value="GATase1_IGP_Synthase"/>
    <property type="match status" value="1"/>
</dbReference>
<sequence>MPIAVINYGAGNLPNAVRALQAVGADLVVTADPDVVRTAAAVVLPGVGATADTMANLRDLGMDRALPEVVATGRPFLGICVGMQVLLATSEEFGHHPCLGLVAGTVTRLPTTAGKIPQIGWNQVCYSPTQATHLLFADIPDESHFYFVHSFYCDVADPALVAARTTYGLAFPSVIIRGNMAAVQFHPEKSGRLGLQLLRNFVHLAQG</sequence>
<evidence type="ECO:0000259" key="12">
    <source>
        <dbReference type="Pfam" id="PF00117"/>
    </source>
</evidence>
<keyword evidence="6 10" id="KW-0368">Histidine biosynthesis</keyword>
<evidence type="ECO:0000313" key="13">
    <source>
        <dbReference type="EMBL" id="RRR76384.1"/>
    </source>
</evidence>
<dbReference type="PROSITE" id="PS51273">
    <property type="entry name" value="GATASE_TYPE_1"/>
    <property type="match status" value="1"/>
</dbReference>
<feature type="domain" description="Glutamine amidotransferase" evidence="12">
    <location>
        <begin position="5"/>
        <end position="202"/>
    </location>
</feature>
<dbReference type="SUPFAM" id="SSF52317">
    <property type="entry name" value="Class I glutamine amidotransferase-like"/>
    <property type="match status" value="1"/>
</dbReference>
<evidence type="ECO:0000313" key="14">
    <source>
        <dbReference type="Proteomes" id="UP000280307"/>
    </source>
</evidence>
<dbReference type="GO" id="GO:0005737">
    <property type="term" value="C:cytoplasm"/>
    <property type="evidence" value="ECO:0007669"/>
    <property type="project" value="UniProtKB-SubCell"/>
</dbReference>
<evidence type="ECO:0000256" key="6">
    <source>
        <dbReference type="ARBA" id="ARBA00023102"/>
    </source>
</evidence>
<comment type="catalytic activity">
    <reaction evidence="8 10">
        <text>5-[(5-phospho-1-deoxy-D-ribulos-1-ylimino)methylamino]-1-(5-phospho-beta-D-ribosyl)imidazole-4-carboxamide + L-glutamine = D-erythro-1-(imidazol-4-yl)glycerol 3-phosphate + 5-amino-1-(5-phospho-beta-D-ribosyl)imidazole-4-carboxamide + L-glutamate + H(+)</text>
        <dbReference type="Rhea" id="RHEA:24793"/>
        <dbReference type="ChEBI" id="CHEBI:15378"/>
        <dbReference type="ChEBI" id="CHEBI:29985"/>
        <dbReference type="ChEBI" id="CHEBI:58278"/>
        <dbReference type="ChEBI" id="CHEBI:58359"/>
        <dbReference type="ChEBI" id="CHEBI:58475"/>
        <dbReference type="ChEBI" id="CHEBI:58525"/>
        <dbReference type="EC" id="4.3.2.10"/>
    </reaction>
</comment>
<evidence type="ECO:0000256" key="7">
    <source>
        <dbReference type="ARBA" id="ARBA00023239"/>
    </source>
</evidence>
<dbReference type="AlphaFoldDB" id="A0A426U847"/>
<evidence type="ECO:0000256" key="5">
    <source>
        <dbReference type="ARBA" id="ARBA00022962"/>
    </source>
</evidence>
<dbReference type="GO" id="GO:0000105">
    <property type="term" value="P:L-histidine biosynthetic process"/>
    <property type="evidence" value="ECO:0007669"/>
    <property type="project" value="UniProtKB-UniRule"/>
</dbReference>
<proteinExistence type="inferred from homology"/>
<keyword evidence="3 10" id="KW-0028">Amino-acid biosynthesis</keyword>
<evidence type="ECO:0000256" key="10">
    <source>
        <dbReference type="HAMAP-Rule" id="MF_00278"/>
    </source>
</evidence>
<dbReference type="NCBIfam" id="TIGR01855">
    <property type="entry name" value="IMP_synth_hisH"/>
    <property type="match status" value="1"/>
</dbReference>
<comment type="function">
    <text evidence="10">IGPS catalyzes the conversion of PRFAR and glutamine to IGP, AICAR and glutamate. The HisH subunit catalyzes the hydrolysis of glutamine to glutamate and ammonia as part of the synthesis of IGP and AICAR. The resulting ammonia molecule is channeled to the active site of HisF.</text>
</comment>
<comment type="pathway">
    <text evidence="1 10">Amino-acid biosynthesis; L-histidine biosynthesis; L-histidine from 5-phospho-alpha-D-ribose 1-diphosphate: step 5/9.</text>
</comment>
<dbReference type="Pfam" id="PF00117">
    <property type="entry name" value="GATase"/>
    <property type="match status" value="1"/>
</dbReference>
<evidence type="ECO:0000256" key="8">
    <source>
        <dbReference type="ARBA" id="ARBA00047838"/>
    </source>
</evidence>
<comment type="subunit">
    <text evidence="2 10">Heterodimer of HisH and HisF.</text>
</comment>
<dbReference type="InterPro" id="IPR029062">
    <property type="entry name" value="Class_I_gatase-like"/>
</dbReference>
<dbReference type="PANTHER" id="PTHR42701">
    <property type="entry name" value="IMIDAZOLE GLYCEROL PHOSPHATE SYNTHASE SUBUNIT HISH"/>
    <property type="match status" value="1"/>
</dbReference>
<organism evidence="13 14">
    <name type="scientific">Candidatus Viridilinea halotolerans</name>
    <dbReference type="NCBI Taxonomy" id="2491704"/>
    <lineage>
        <taxon>Bacteria</taxon>
        <taxon>Bacillati</taxon>
        <taxon>Chloroflexota</taxon>
        <taxon>Chloroflexia</taxon>
        <taxon>Chloroflexales</taxon>
        <taxon>Chloroflexineae</taxon>
        <taxon>Oscillochloridaceae</taxon>
        <taxon>Candidatus Viridilinea</taxon>
    </lineage>
</organism>
<dbReference type="HAMAP" id="MF_00278">
    <property type="entry name" value="HisH"/>
    <property type="match status" value="1"/>
</dbReference>
<dbReference type="Gene3D" id="3.40.50.880">
    <property type="match status" value="1"/>
</dbReference>
<keyword evidence="4 10" id="KW-0378">Hydrolase</keyword>
<evidence type="ECO:0000256" key="9">
    <source>
        <dbReference type="ARBA" id="ARBA00049534"/>
    </source>
</evidence>
<dbReference type="PANTHER" id="PTHR42701:SF1">
    <property type="entry name" value="IMIDAZOLE GLYCEROL PHOSPHATE SYNTHASE SUBUNIT HISH"/>
    <property type="match status" value="1"/>
</dbReference>
<dbReference type="UniPathway" id="UPA00031">
    <property type="reaction ID" value="UER00010"/>
</dbReference>
<accession>A0A426U847</accession>
<comment type="caution">
    <text evidence="13">The sequence shown here is derived from an EMBL/GenBank/DDBJ whole genome shotgun (WGS) entry which is preliminary data.</text>
</comment>
<keyword evidence="10" id="KW-0963">Cytoplasm</keyword>
<evidence type="ECO:0000256" key="4">
    <source>
        <dbReference type="ARBA" id="ARBA00022801"/>
    </source>
</evidence>
<feature type="active site" description="Nucleophile" evidence="10 11">
    <location>
        <position position="80"/>
    </location>
</feature>
<dbReference type="InterPro" id="IPR010139">
    <property type="entry name" value="Imidazole-glycPsynth_HisH"/>
</dbReference>
<dbReference type="Proteomes" id="UP000280307">
    <property type="component" value="Unassembled WGS sequence"/>
</dbReference>
<protein>
    <recommendedName>
        <fullName evidence="10">Imidazole glycerol phosphate synthase subunit HisH</fullName>
        <ecNumber evidence="10">4.3.2.10</ecNumber>
    </recommendedName>
    <alternativeName>
        <fullName evidence="10">IGP synthase glutaminase subunit</fullName>
        <ecNumber evidence="10">3.5.1.2</ecNumber>
    </alternativeName>
    <alternativeName>
        <fullName evidence="10">IGP synthase subunit HisH</fullName>
    </alternativeName>
    <alternativeName>
        <fullName evidence="10">ImGP synthase subunit HisH</fullName>
        <shortName evidence="10">IGPS subunit HisH</shortName>
    </alternativeName>
</protein>
<comment type="subcellular location">
    <subcellularLocation>
        <location evidence="10">Cytoplasm</location>
    </subcellularLocation>
</comment>
<evidence type="ECO:0000256" key="3">
    <source>
        <dbReference type="ARBA" id="ARBA00022605"/>
    </source>
</evidence>
<dbReference type="GO" id="GO:0004359">
    <property type="term" value="F:glutaminase activity"/>
    <property type="evidence" value="ECO:0007669"/>
    <property type="project" value="UniProtKB-EC"/>
</dbReference>